<dbReference type="GO" id="GO:0052621">
    <property type="term" value="F:diguanylate cyclase activity"/>
    <property type="evidence" value="ECO:0007669"/>
    <property type="project" value="UniProtKB-EC"/>
</dbReference>
<keyword evidence="6" id="KW-1133">Transmembrane helix</keyword>
<keyword evidence="9" id="KW-1185">Reference proteome</keyword>
<dbReference type="GO" id="GO:0005525">
    <property type="term" value="F:GTP binding"/>
    <property type="evidence" value="ECO:0007669"/>
    <property type="project" value="UniProtKB-KW"/>
</dbReference>
<dbReference type="EC" id="2.7.7.65" evidence="3"/>
<dbReference type="SUPFAM" id="SSF55073">
    <property type="entry name" value="Nucleotide cyclase"/>
    <property type="match status" value="1"/>
</dbReference>
<feature type="transmembrane region" description="Helical" evidence="6">
    <location>
        <begin position="69"/>
        <end position="88"/>
    </location>
</feature>
<evidence type="ECO:0000259" key="7">
    <source>
        <dbReference type="PROSITE" id="PS50887"/>
    </source>
</evidence>
<dbReference type="InterPro" id="IPR050469">
    <property type="entry name" value="Diguanylate_Cyclase"/>
</dbReference>
<dbReference type="PANTHER" id="PTHR45138">
    <property type="entry name" value="REGULATORY COMPONENTS OF SENSORY TRANSDUCTION SYSTEM"/>
    <property type="match status" value="1"/>
</dbReference>
<comment type="pathway">
    <text evidence="2">Purine metabolism; 3',5'-cyclic di-GMP biosynthesis.</text>
</comment>
<dbReference type="InterPro" id="IPR000160">
    <property type="entry name" value="GGDEF_dom"/>
</dbReference>
<keyword evidence="6" id="KW-0472">Membrane</keyword>
<dbReference type="NCBIfam" id="TIGR00254">
    <property type="entry name" value="GGDEF"/>
    <property type="match status" value="1"/>
</dbReference>
<evidence type="ECO:0000256" key="6">
    <source>
        <dbReference type="SAM" id="Phobius"/>
    </source>
</evidence>
<evidence type="ECO:0000313" key="8">
    <source>
        <dbReference type="EMBL" id="OAT16042.1"/>
    </source>
</evidence>
<dbReference type="InterPro" id="IPR029787">
    <property type="entry name" value="Nucleotide_cyclase"/>
</dbReference>
<organism evidence="8 9">
    <name type="scientific">Buttiauxella noackiae ATCC 51607</name>
    <dbReference type="NCBI Taxonomy" id="1354255"/>
    <lineage>
        <taxon>Bacteria</taxon>
        <taxon>Pseudomonadati</taxon>
        <taxon>Pseudomonadota</taxon>
        <taxon>Gammaproteobacteria</taxon>
        <taxon>Enterobacterales</taxon>
        <taxon>Enterobacteriaceae</taxon>
        <taxon>Buttiauxella</taxon>
    </lineage>
</organism>
<reference evidence="8 9" key="1">
    <citation type="submission" date="2016-04" db="EMBL/GenBank/DDBJ databases">
        <title>ATOL: Assembling a taxonomically balanced genome-scale reconstruction of the evolutionary history of the Enterobacteriaceae.</title>
        <authorList>
            <person name="Plunkett G.III."/>
            <person name="Neeno-Eckwall E.C."/>
            <person name="Glasner J.D."/>
            <person name="Perna N.T."/>
        </authorList>
    </citation>
    <scope>NUCLEOTIDE SEQUENCE [LARGE SCALE GENOMIC DNA]</scope>
    <source>
        <strain evidence="8 9">ATCC 51607</strain>
    </source>
</reference>
<dbReference type="PANTHER" id="PTHR45138:SF9">
    <property type="entry name" value="DIGUANYLATE CYCLASE DGCM-RELATED"/>
    <property type="match status" value="1"/>
</dbReference>
<feature type="transmembrane region" description="Helical" evidence="6">
    <location>
        <begin position="100"/>
        <end position="117"/>
    </location>
</feature>
<feature type="transmembrane region" description="Helical" evidence="6">
    <location>
        <begin position="145"/>
        <end position="163"/>
    </location>
</feature>
<keyword evidence="4" id="KW-0342">GTP-binding</keyword>
<dbReference type="Pfam" id="PF00990">
    <property type="entry name" value="GGDEF"/>
    <property type="match status" value="1"/>
</dbReference>
<feature type="transmembrane region" description="Helical" evidence="6">
    <location>
        <begin position="20"/>
        <end position="37"/>
    </location>
</feature>
<dbReference type="AlphaFoldDB" id="A0A1B7HKA0"/>
<protein>
    <recommendedName>
        <fullName evidence="3">diguanylate cyclase</fullName>
        <ecNumber evidence="3">2.7.7.65</ecNumber>
    </recommendedName>
</protein>
<dbReference type="GO" id="GO:0043709">
    <property type="term" value="P:cell adhesion involved in single-species biofilm formation"/>
    <property type="evidence" value="ECO:0007669"/>
    <property type="project" value="TreeGrafter"/>
</dbReference>
<name>A0A1B7HKA0_9ENTR</name>
<evidence type="ECO:0000313" key="9">
    <source>
        <dbReference type="Proteomes" id="UP000078286"/>
    </source>
</evidence>
<dbReference type="GO" id="GO:1902201">
    <property type="term" value="P:negative regulation of bacterial-type flagellum-dependent cell motility"/>
    <property type="evidence" value="ECO:0007669"/>
    <property type="project" value="TreeGrafter"/>
</dbReference>
<comment type="caution">
    <text evidence="8">The sequence shown here is derived from an EMBL/GenBank/DDBJ whole genome shotgun (WGS) entry which is preliminary data.</text>
</comment>
<dbReference type="PROSITE" id="PS50887">
    <property type="entry name" value="GGDEF"/>
    <property type="match status" value="1"/>
</dbReference>
<sequence>MTATNWSTLLKGKHQLSLRLFLLLNAFSAGFSMISPATNTQHITVPIVMVLVVSLSCLLWQLVNKKKLININFISLIIGLLWAGHIYIKVSAMPNKDVSFLIIALLAILFIGAISYINNIQAFLAACLPVTLTIFWLDQGANWPRLLYSIVLPGVGITIQHIIHQRHDNFTRRLMNKLLEEKETLNDLSMLDPLTGLNNRRGFKNRFDTLLSVGSGQHYILLLDIDHFKAYNDNYGHNMGDKALTHVSAAIRDAVRSRDVVTRYGGEEFMVLLVDVDAEQALQTAERIRKRVYDLNIQHMFNKSVATHLTISIGLAALEQHDIEEALRKADGALYRAKRQGRNSIFVSETLLPAQTETAHF</sequence>
<dbReference type="PATRIC" id="fig|1354255.3.peg.3005"/>
<dbReference type="RefSeq" id="WP_064555360.1">
    <property type="nucleotide sequence ID" value="NZ_LXEO01000047.1"/>
</dbReference>
<evidence type="ECO:0000256" key="5">
    <source>
        <dbReference type="ARBA" id="ARBA00034247"/>
    </source>
</evidence>
<keyword evidence="6" id="KW-0812">Transmembrane</keyword>
<feature type="domain" description="GGDEF" evidence="7">
    <location>
        <begin position="216"/>
        <end position="350"/>
    </location>
</feature>
<dbReference type="GO" id="GO:0005886">
    <property type="term" value="C:plasma membrane"/>
    <property type="evidence" value="ECO:0007669"/>
    <property type="project" value="TreeGrafter"/>
</dbReference>
<keyword evidence="8" id="KW-0456">Lyase</keyword>
<dbReference type="GO" id="GO:0016829">
    <property type="term" value="F:lyase activity"/>
    <property type="evidence" value="ECO:0007669"/>
    <property type="project" value="UniProtKB-KW"/>
</dbReference>
<dbReference type="CDD" id="cd01949">
    <property type="entry name" value="GGDEF"/>
    <property type="match status" value="1"/>
</dbReference>
<evidence type="ECO:0000256" key="4">
    <source>
        <dbReference type="ARBA" id="ARBA00023134"/>
    </source>
</evidence>
<evidence type="ECO:0000256" key="2">
    <source>
        <dbReference type="ARBA" id="ARBA00004665"/>
    </source>
</evidence>
<keyword evidence="4" id="KW-0547">Nucleotide-binding</keyword>
<dbReference type="Gene3D" id="3.30.70.270">
    <property type="match status" value="1"/>
</dbReference>
<comment type="catalytic activity">
    <reaction evidence="5">
        <text>2 GTP = 3',3'-c-di-GMP + 2 diphosphate</text>
        <dbReference type="Rhea" id="RHEA:24898"/>
        <dbReference type="ChEBI" id="CHEBI:33019"/>
        <dbReference type="ChEBI" id="CHEBI:37565"/>
        <dbReference type="ChEBI" id="CHEBI:58805"/>
        <dbReference type="EC" id="2.7.7.65"/>
    </reaction>
</comment>
<proteinExistence type="predicted"/>
<feature type="transmembrane region" description="Helical" evidence="6">
    <location>
        <begin position="43"/>
        <end position="62"/>
    </location>
</feature>
<evidence type="ECO:0000256" key="1">
    <source>
        <dbReference type="ARBA" id="ARBA00001946"/>
    </source>
</evidence>
<dbReference type="Proteomes" id="UP000078286">
    <property type="component" value="Unassembled WGS sequence"/>
</dbReference>
<dbReference type="SMART" id="SM00267">
    <property type="entry name" value="GGDEF"/>
    <property type="match status" value="1"/>
</dbReference>
<dbReference type="EMBL" id="LXEO01000047">
    <property type="protein sequence ID" value="OAT16042.1"/>
    <property type="molecule type" value="Genomic_DNA"/>
</dbReference>
<comment type="cofactor">
    <cofactor evidence="1">
        <name>Mg(2+)</name>
        <dbReference type="ChEBI" id="CHEBI:18420"/>
    </cofactor>
</comment>
<accession>A0A1B7HKA0</accession>
<dbReference type="InterPro" id="IPR043128">
    <property type="entry name" value="Rev_trsase/Diguanyl_cyclase"/>
</dbReference>
<dbReference type="FunFam" id="3.30.70.270:FF:000001">
    <property type="entry name" value="Diguanylate cyclase domain protein"/>
    <property type="match status" value="1"/>
</dbReference>
<evidence type="ECO:0000256" key="3">
    <source>
        <dbReference type="ARBA" id="ARBA00012528"/>
    </source>
</evidence>
<gene>
    <name evidence="8" type="ORF">M979_2919</name>
</gene>